<reference evidence="3" key="1">
    <citation type="submission" date="2014-12" db="EMBL/GenBank/DDBJ databases">
        <title>Insight into the proteome of Arion vulgaris.</title>
        <authorList>
            <person name="Aradska J."/>
            <person name="Bulat T."/>
            <person name="Smidak R."/>
            <person name="Sarate P."/>
            <person name="Gangsoo J."/>
            <person name="Sialana F."/>
            <person name="Bilban M."/>
            <person name="Lubec G."/>
        </authorList>
    </citation>
    <scope>NUCLEOTIDE SEQUENCE</scope>
    <source>
        <tissue evidence="3">Skin</tissue>
    </source>
</reference>
<dbReference type="Gene3D" id="2.60.120.260">
    <property type="entry name" value="Galactose-binding domain-like"/>
    <property type="match status" value="1"/>
</dbReference>
<dbReference type="InterPro" id="IPR002049">
    <property type="entry name" value="LE_dom"/>
</dbReference>
<evidence type="ECO:0000259" key="2">
    <source>
        <dbReference type="PROSITE" id="PS01248"/>
    </source>
</evidence>
<gene>
    <name evidence="3" type="primary">ORF65707</name>
</gene>
<dbReference type="InterPro" id="IPR008979">
    <property type="entry name" value="Galactose-bd-like_sf"/>
</dbReference>
<name>A0A0B6ZK71_9EUPU</name>
<dbReference type="Pfam" id="PF00053">
    <property type="entry name" value="EGF_laminin"/>
    <property type="match status" value="1"/>
</dbReference>
<sequence>PQNCRGHKELRVCRLYLLQSYGRNLALRQETWQTSNHEQDLNMCGSSNAVDGDGRNKYEFGTCTRTQVEPAGSEWGVRFSNPAVISVINIINRNDQVCPDDTYGVFCEGKCLCDKTEACNFVTGACAPGCPPGLYGFNCSQTCSPHCVPKICNFFSGSCYPCVDGYVGDNCNKECLPGTFGAKWPCLNCSGGCRDICNKTTGYCTCMNGYLGLQCTECVSGTYGETFPCLNCSVGCSDICNTTTGYCGCTDKYTGLRCNECREGTFGTNCQSNCSIGCADICDSTNGVCTCNNQFQGLYCTDPICPETTYGFLCDQNCSCKVTEKCDSVTGACSPGCPSGLYGINCSSRCNKNCLYGVCYY</sequence>
<feature type="non-terminal residue" evidence="3">
    <location>
        <position position="1"/>
    </location>
</feature>
<evidence type="ECO:0000313" key="3">
    <source>
        <dbReference type="EMBL" id="CEK68266.1"/>
    </source>
</evidence>
<feature type="domain" description="Laminin EGF-like" evidence="2">
    <location>
        <begin position="204"/>
        <end position="236"/>
    </location>
</feature>
<proteinExistence type="predicted"/>
<dbReference type="PANTHER" id="PTHR24043">
    <property type="entry name" value="SCAVENGER RECEPTOR CLASS F"/>
    <property type="match status" value="1"/>
</dbReference>
<dbReference type="Gene3D" id="2.170.300.10">
    <property type="entry name" value="Tie2 ligand-binding domain superfamily"/>
    <property type="match status" value="1"/>
</dbReference>
<protein>
    <recommendedName>
        <fullName evidence="2">Laminin EGF-like domain-containing protein</fullName>
    </recommendedName>
</protein>
<keyword evidence="1" id="KW-0245">EGF-like domain</keyword>
<dbReference type="InterPro" id="IPR042635">
    <property type="entry name" value="MEGF10/SREC1/2-like"/>
</dbReference>
<dbReference type="InterPro" id="IPR009030">
    <property type="entry name" value="Growth_fac_rcpt_cys_sf"/>
</dbReference>
<dbReference type="SUPFAM" id="SSF57184">
    <property type="entry name" value="Growth factor receptor domain"/>
    <property type="match status" value="1"/>
</dbReference>
<dbReference type="EMBL" id="HACG01021401">
    <property type="protein sequence ID" value="CEK68266.1"/>
    <property type="molecule type" value="Transcribed_RNA"/>
</dbReference>
<organism evidence="3">
    <name type="scientific">Arion vulgaris</name>
    <dbReference type="NCBI Taxonomy" id="1028688"/>
    <lineage>
        <taxon>Eukaryota</taxon>
        <taxon>Metazoa</taxon>
        <taxon>Spiralia</taxon>
        <taxon>Lophotrochozoa</taxon>
        <taxon>Mollusca</taxon>
        <taxon>Gastropoda</taxon>
        <taxon>Heterobranchia</taxon>
        <taxon>Euthyneura</taxon>
        <taxon>Panpulmonata</taxon>
        <taxon>Eupulmonata</taxon>
        <taxon>Stylommatophora</taxon>
        <taxon>Helicina</taxon>
        <taxon>Arionoidea</taxon>
        <taxon>Arionidae</taxon>
        <taxon>Arion</taxon>
    </lineage>
</organism>
<accession>A0A0B6ZK71</accession>
<dbReference type="GO" id="GO:0005044">
    <property type="term" value="F:scavenger receptor activity"/>
    <property type="evidence" value="ECO:0007669"/>
    <property type="project" value="InterPro"/>
</dbReference>
<feature type="non-terminal residue" evidence="3">
    <location>
        <position position="361"/>
    </location>
</feature>
<dbReference type="SMART" id="SM00181">
    <property type="entry name" value="EGF"/>
    <property type="match status" value="4"/>
</dbReference>
<dbReference type="PANTHER" id="PTHR24043:SF8">
    <property type="entry name" value="EGF-LIKE DOMAIN-CONTAINING PROTEIN"/>
    <property type="match status" value="1"/>
</dbReference>
<dbReference type="AlphaFoldDB" id="A0A0B6ZK71"/>
<dbReference type="PRINTS" id="PR00011">
    <property type="entry name" value="EGFLAMININ"/>
</dbReference>
<dbReference type="PROSITE" id="PS01248">
    <property type="entry name" value="EGF_LAM_1"/>
    <property type="match status" value="1"/>
</dbReference>
<dbReference type="SUPFAM" id="SSF49785">
    <property type="entry name" value="Galactose-binding domain-like"/>
    <property type="match status" value="1"/>
</dbReference>
<evidence type="ECO:0000256" key="1">
    <source>
        <dbReference type="ARBA" id="ARBA00022536"/>
    </source>
</evidence>
<dbReference type="InterPro" id="IPR000742">
    <property type="entry name" value="EGF"/>
</dbReference>